<reference evidence="1" key="1">
    <citation type="submission" date="2020-04" db="EMBL/GenBank/DDBJ databases">
        <authorList>
            <person name="Chiriac C."/>
            <person name="Salcher M."/>
            <person name="Ghai R."/>
            <person name="Kavagutti S V."/>
        </authorList>
    </citation>
    <scope>NUCLEOTIDE SEQUENCE</scope>
</reference>
<organism evidence="1">
    <name type="scientific">uncultured Caudovirales phage</name>
    <dbReference type="NCBI Taxonomy" id="2100421"/>
    <lineage>
        <taxon>Viruses</taxon>
        <taxon>Duplodnaviria</taxon>
        <taxon>Heunggongvirae</taxon>
        <taxon>Uroviricota</taxon>
        <taxon>Caudoviricetes</taxon>
        <taxon>Peduoviridae</taxon>
        <taxon>Maltschvirus</taxon>
        <taxon>Maltschvirus maltsch</taxon>
    </lineage>
</organism>
<dbReference type="EMBL" id="LR798231">
    <property type="protein sequence ID" value="CAB5209243.1"/>
    <property type="molecule type" value="Genomic_DNA"/>
</dbReference>
<accession>A0A6J5KXY6</accession>
<evidence type="ECO:0000313" key="1">
    <source>
        <dbReference type="EMBL" id="CAB4125857.1"/>
    </source>
</evidence>
<dbReference type="EMBL" id="LR796187">
    <property type="protein sequence ID" value="CAB4125857.1"/>
    <property type="molecule type" value="Genomic_DNA"/>
</dbReference>
<sequence>MKEDFYIIKNAISKEMAEFIALEFSMMETTCRHLYPGANLADLCENTFARYSPLMMEALAVSLQPKIEEAVGMKLFPTYSYARIYYKNTDLKRHFDRASSEVTVSVCLQQNANWPLYVKNSEGVTQAINLEVGDAGIYCGRKHEHWREPLQEEKHIQAFLQYVNAEGDDAWLKWDTRPCLGLPFEYASQAIQSELGHIKNVKNLMDSVGKI</sequence>
<name>A0A6J5KXY6_9CAUD</name>
<protein>
    <recommendedName>
        <fullName evidence="3">Oxoglutarate/iron-dependent dioxygenase</fullName>
    </recommendedName>
</protein>
<evidence type="ECO:0000313" key="2">
    <source>
        <dbReference type="EMBL" id="CAB5209243.1"/>
    </source>
</evidence>
<gene>
    <name evidence="2" type="ORF">UFOVP181_381</name>
    <name evidence="1" type="ORF">UFOVP57_258</name>
</gene>
<evidence type="ECO:0008006" key="3">
    <source>
        <dbReference type="Google" id="ProtNLM"/>
    </source>
</evidence>
<proteinExistence type="predicted"/>